<keyword evidence="2" id="KW-0732">Signal</keyword>
<evidence type="ECO:0000313" key="4">
    <source>
        <dbReference type="Proteomes" id="UP001216253"/>
    </source>
</evidence>
<evidence type="ECO:0000256" key="1">
    <source>
        <dbReference type="SAM" id="MobiDB-lite"/>
    </source>
</evidence>
<evidence type="ECO:0000313" key="3">
    <source>
        <dbReference type="EMBL" id="MDE8651162.1"/>
    </source>
</evidence>
<dbReference type="EMBL" id="JARESE010000015">
    <property type="protein sequence ID" value="MDE8651162.1"/>
    <property type="molecule type" value="Genomic_DNA"/>
</dbReference>
<dbReference type="Proteomes" id="UP001216253">
    <property type="component" value="Unassembled WGS sequence"/>
</dbReference>
<comment type="caution">
    <text evidence="3">The sequence shown here is derived from an EMBL/GenBank/DDBJ whole genome shotgun (WGS) entry which is preliminary data.</text>
</comment>
<feature type="compositionally biased region" description="Pro residues" evidence="1">
    <location>
        <begin position="30"/>
        <end position="55"/>
    </location>
</feature>
<accession>A0ABT5WPF5</accession>
<reference evidence="3 4" key="1">
    <citation type="submission" date="2023-03" db="EMBL/GenBank/DDBJ databases">
        <title>NovoSphingobium album sp. nov. isolated from polycyclic aromatic hydrocarbons- and heavy-metal polluted soil.</title>
        <authorList>
            <person name="Liu Z."/>
            <person name="Wang K."/>
        </authorList>
    </citation>
    <scope>NUCLEOTIDE SEQUENCE [LARGE SCALE GENOMIC DNA]</scope>
    <source>
        <strain evidence="3 4">H3SJ31-1</strain>
    </source>
</reference>
<sequence>MKTRLLATAALLSSTLWLASCGGDDNSSPTPTPTSTPTPSPTPTPTPTPTGPPPETDANLAGANINGVLNALLNCSGKPVRNEAGLLANITESTDTTVKIAKILYKAADTFDVSVESATAVNFTPANRVSASDHALTWLASGAKQLDFIRKDRFAAPSVTLGTYSDTTVCVFAAGLAPSNVPTTGTKTYYGYADGLARGTTSQRLLLISHGTVALDAANKKATVQMQFATLADPQEKGPFLDLTGRQSVQLISGTATLTQEGATLKAGTFTGTNGYAGTIYGSFIGASGIILPFELHTSTGERIWGVIAADSALTS</sequence>
<evidence type="ECO:0000256" key="2">
    <source>
        <dbReference type="SAM" id="SignalP"/>
    </source>
</evidence>
<feature type="region of interest" description="Disordered" evidence="1">
    <location>
        <begin position="22"/>
        <end position="57"/>
    </location>
</feature>
<feature type="signal peptide" evidence="2">
    <location>
        <begin position="1"/>
        <end position="19"/>
    </location>
</feature>
<protein>
    <recommendedName>
        <fullName evidence="5">Transferrin-binding protein B C-lobe/N-lobe beta barrel domain-containing protein</fullName>
    </recommendedName>
</protein>
<evidence type="ECO:0008006" key="5">
    <source>
        <dbReference type="Google" id="ProtNLM"/>
    </source>
</evidence>
<gene>
    <name evidence="3" type="ORF">PYV00_05450</name>
</gene>
<name>A0ABT5WPF5_9SPHN</name>
<feature type="chain" id="PRO_5047531099" description="Transferrin-binding protein B C-lobe/N-lobe beta barrel domain-containing protein" evidence="2">
    <location>
        <begin position="20"/>
        <end position="316"/>
    </location>
</feature>
<keyword evidence="4" id="KW-1185">Reference proteome</keyword>
<dbReference type="RefSeq" id="WP_275227261.1">
    <property type="nucleotide sequence ID" value="NZ_JARESE010000015.1"/>
</dbReference>
<dbReference type="PROSITE" id="PS51257">
    <property type="entry name" value="PROKAR_LIPOPROTEIN"/>
    <property type="match status" value="1"/>
</dbReference>
<proteinExistence type="predicted"/>
<organism evidence="3 4">
    <name type="scientific">Novosphingobium album</name>
    <name type="common">ex Liu et al. 2023</name>
    <dbReference type="NCBI Taxonomy" id="3031130"/>
    <lineage>
        <taxon>Bacteria</taxon>
        <taxon>Pseudomonadati</taxon>
        <taxon>Pseudomonadota</taxon>
        <taxon>Alphaproteobacteria</taxon>
        <taxon>Sphingomonadales</taxon>
        <taxon>Sphingomonadaceae</taxon>
        <taxon>Novosphingobium</taxon>
    </lineage>
</organism>